<feature type="domain" description="NAD-dependent epimerase/dehydratase" evidence="1">
    <location>
        <begin position="3"/>
        <end position="218"/>
    </location>
</feature>
<dbReference type="SUPFAM" id="SSF51735">
    <property type="entry name" value="NAD(P)-binding Rossmann-fold domains"/>
    <property type="match status" value="1"/>
</dbReference>
<name>A0A0B5QLQ6_CLOBE</name>
<dbReference type="RefSeq" id="WP_041896454.1">
    <property type="nucleotide sequence ID" value="NZ_CP010086.2"/>
</dbReference>
<dbReference type="Proteomes" id="UP000031866">
    <property type="component" value="Chromosome"/>
</dbReference>
<dbReference type="InterPro" id="IPR001509">
    <property type="entry name" value="Epimerase_deHydtase"/>
</dbReference>
<sequence length="296" mass="31000">MRIFVTGATGFIGSKIVKELLDAGHNVIGLARSDASAASLTAIGATAHHGSLEDLDSLRSGASLSDGVIHAAFDHDNFITNFEACCETDRNAIEALGSALAGTNKPLVITFGTTGIKIGDVVTENDKASNSLTAGPRAASEALALSLASKGVRVSVVRPAPIVYGDGEKYGLVTMLIEMARSKGFSAYVGDGFNRWPAVHRLDAAKLYRLALEKASTGSIFHAVANEGVPMREIAEAIGRRLSVPTESISLEEATNHFGALVQLIAADIPASNALTQEKLGWKPEHLGLIKAIDRA</sequence>
<protein>
    <submittedName>
        <fullName evidence="2">3-beta hydroxysteroid dehydrogenase</fullName>
    </submittedName>
</protein>
<accession>A0A0B5QLQ6</accession>
<dbReference type="EMBL" id="CP010086">
    <property type="protein sequence ID" value="AJG99151.1"/>
    <property type="molecule type" value="Genomic_DNA"/>
</dbReference>
<reference evidence="3" key="1">
    <citation type="submission" date="2014-12" db="EMBL/GenBank/DDBJ databases">
        <title>Genome sequence of Clostridium beijerinckii strain 59B.</title>
        <authorList>
            <person name="Little G.T."/>
            <person name="Minton N.P."/>
        </authorList>
    </citation>
    <scope>NUCLEOTIDE SEQUENCE [LARGE SCALE GENOMIC DNA]</scope>
    <source>
        <strain evidence="3">59B</strain>
    </source>
</reference>
<organism evidence="2 3">
    <name type="scientific">Clostridium beijerinckii</name>
    <name type="common">Clostridium MP</name>
    <dbReference type="NCBI Taxonomy" id="1520"/>
    <lineage>
        <taxon>Bacteria</taxon>
        <taxon>Bacillati</taxon>
        <taxon>Bacillota</taxon>
        <taxon>Clostridia</taxon>
        <taxon>Eubacteriales</taxon>
        <taxon>Clostridiaceae</taxon>
        <taxon>Clostridium</taxon>
    </lineage>
</organism>
<dbReference type="GO" id="GO:0005737">
    <property type="term" value="C:cytoplasm"/>
    <property type="evidence" value="ECO:0007669"/>
    <property type="project" value="TreeGrafter"/>
</dbReference>
<dbReference type="PANTHER" id="PTHR48079">
    <property type="entry name" value="PROTEIN YEEZ"/>
    <property type="match status" value="1"/>
</dbReference>
<dbReference type="CDD" id="cd05262">
    <property type="entry name" value="SDR_a7"/>
    <property type="match status" value="1"/>
</dbReference>
<proteinExistence type="predicted"/>
<dbReference type="AlphaFoldDB" id="A0A0B5QLQ6"/>
<evidence type="ECO:0000259" key="1">
    <source>
        <dbReference type="Pfam" id="PF01370"/>
    </source>
</evidence>
<dbReference type="KEGG" id="cbei:LF65_02576"/>
<dbReference type="GO" id="GO:0004029">
    <property type="term" value="F:aldehyde dehydrogenase (NAD+) activity"/>
    <property type="evidence" value="ECO:0007669"/>
    <property type="project" value="TreeGrafter"/>
</dbReference>
<dbReference type="PANTHER" id="PTHR48079:SF9">
    <property type="entry name" value="PUTATIVE-RELATED"/>
    <property type="match status" value="1"/>
</dbReference>
<dbReference type="Gene3D" id="3.40.50.720">
    <property type="entry name" value="NAD(P)-binding Rossmann-like Domain"/>
    <property type="match status" value="1"/>
</dbReference>
<dbReference type="InterPro" id="IPR036291">
    <property type="entry name" value="NAD(P)-bd_dom_sf"/>
</dbReference>
<gene>
    <name evidence="2" type="ORF">LF65_02576</name>
</gene>
<dbReference type="Pfam" id="PF01370">
    <property type="entry name" value="Epimerase"/>
    <property type="match status" value="1"/>
</dbReference>
<evidence type="ECO:0000313" key="3">
    <source>
        <dbReference type="Proteomes" id="UP000031866"/>
    </source>
</evidence>
<dbReference type="OrthoDB" id="9811743at2"/>
<dbReference type="STRING" id="1520.LF65_02576"/>
<dbReference type="InterPro" id="IPR051783">
    <property type="entry name" value="NAD(P)-dependent_oxidoreduct"/>
</dbReference>
<evidence type="ECO:0000313" key="2">
    <source>
        <dbReference type="EMBL" id="AJG99151.1"/>
    </source>
</evidence>